<dbReference type="Proteomes" id="UP001153292">
    <property type="component" value="Chromosome 17"/>
</dbReference>
<dbReference type="InterPro" id="IPR011042">
    <property type="entry name" value="6-blade_b-propeller_TolB-like"/>
</dbReference>
<evidence type="ECO:0000259" key="6">
    <source>
        <dbReference type="Pfam" id="PF03088"/>
    </source>
</evidence>
<feature type="domain" description="Strictosidine synthase conserved region" evidence="6">
    <location>
        <begin position="178"/>
        <end position="258"/>
    </location>
</feature>
<dbReference type="PANTHER" id="PTHR10426:SF88">
    <property type="entry name" value="ADIPOCYTE PLASMA MEMBRANE-ASSOCIATED PROTEIN HEMOMUCIN-RELATED"/>
    <property type="match status" value="1"/>
</dbReference>
<sequence length="649" mass="70665">MGFIFGLLKKLLKLGVYFLIFATLIVVIPNLPPYTSFTKITLEPGQPRTGPLAPNGALDNAEKLYIDKVLGPEAYQMYKGEIYTSLATGEIVKLTPGGHVTFVTKIGQPCTGIKQEHICGRPLGFVFDEKKDQMYVADAYHGIWKIDLKTDKKQLLVSPNVEIKGRTPRLFNFVALDSLGNLYWTDSTSDFQLKDGAMSMFSDPSGRVFQYNAATNSSIILMDNLWFPNGVAVSPDNTFLVVAETFAKRLHKYYINGPKKGKSEVFVSGLPGTPDNVRALPDGSGVLVGLPIVNDENSPDLIHSLAGAPYARKFIARIQRLVEIPFEFLNQYYPHYVFEDIVYKIGHFNSLSDLVSHPSGLLQIDWNGNIVASYFNSDGSIEFVSDGIVVGDKLYLGRPHSQNFIGAVPAPPLLKKAFSGKSASSAKVEASKPTPQPPKPTHPPTTPPLPKTTTTPPKTTTTPPKTTTSPPKTTTSPPKTTTSPPKTTTTPPKTTTPPPKTTAPPPKTTAPPPKTTTPPAQQTKPTAEPPKSQERKDVPKQTQELPKVQPAPAQKTKSADTAKTAPKPNENQAPKPIPTLKSGSDASAQKATKEKVKQSQQNIPKSDEKSPPQQIPIKEDIPSDTIKPNKETLRVIKREGPTEIPNPNL</sequence>
<evidence type="ECO:0000256" key="5">
    <source>
        <dbReference type="SAM" id="Phobius"/>
    </source>
</evidence>
<reference evidence="7" key="1">
    <citation type="submission" date="2021-12" db="EMBL/GenBank/DDBJ databases">
        <authorList>
            <person name="King R."/>
        </authorList>
    </citation>
    <scope>NUCLEOTIDE SEQUENCE</scope>
</reference>
<dbReference type="PANTHER" id="PTHR10426">
    <property type="entry name" value="STRICTOSIDINE SYNTHASE-RELATED"/>
    <property type="match status" value="1"/>
</dbReference>
<keyword evidence="5" id="KW-0812">Transmembrane</keyword>
<protein>
    <recommendedName>
        <fullName evidence="6">Strictosidine synthase conserved region domain-containing protein</fullName>
    </recommendedName>
</protein>
<gene>
    <name evidence="7" type="ORF">CHILSU_LOCUS3728</name>
</gene>
<dbReference type="Pfam" id="PF03088">
    <property type="entry name" value="Str_synth"/>
    <property type="match status" value="1"/>
</dbReference>
<keyword evidence="2" id="KW-0597">Phosphoprotein</keyword>
<dbReference type="Gene3D" id="2.120.10.30">
    <property type="entry name" value="TolB, C-terminal domain"/>
    <property type="match status" value="1"/>
</dbReference>
<feature type="region of interest" description="Disordered" evidence="4">
    <location>
        <begin position="418"/>
        <end position="649"/>
    </location>
</feature>
<feature type="transmembrane region" description="Helical" evidence="5">
    <location>
        <begin position="12"/>
        <end position="31"/>
    </location>
</feature>
<dbReference type="InterPro" id="IPR018119">
    <property type="entry name" value="Strictosidine_synth_cons-reg"/>
</dbReference>
<proteinExistence type="inferred from homology"/>
<feature type="compositionally biased region" description="Pro residues" evidence="4">
    <location>
        <begin position="494"/>
        <end position="516"/>
    </location>
</feature>
<feature type="compositionally biased region" description="Polar residues" evidence="4">
    <location>
        <begin position="581"/>
        <end position="590"/>
    </location>
</feature>
<evidence type="ECO:0000256" key="2">
    <source>
        <dbReference type="ARBA" id="ARBA00022553"/>
    </source>
</evidence>
<keyword evidence="5" id="KW-0472">Membrane</keyword>
<evidence type="ECO:0000256" key="4">
    <source>
        <dbReference type="SAM" id="MobiDB-lite"/>
    </source>
</evidence>
<feature type="compositionally biased region" description="Low complexity" evidence="4">
    <location>
        <begin position="418"/>
        <end position="433"/>
    </location>
</feature>
<dbReference type="SUPFAM" id="SSF63829">
    <property type="entry name" value="Calcium-dependent phosphotriesterase"/>
    <property type="match status" value="1"/>
</dbReference>
<evidence type="ECO:0000313" key="7">
    <source>
        <dbReference type="EMBL" id="CAH0400532.1"/>
    </source>
</evidence>
<organism evidence="7 8">
    <name type="scientific">Chilo suppressalis</name>
    <name type="common">Asiatic rice borer moth</name>
    <dbReference type="NCBI Taxonomy" id="168631"/>
    <lineage>
        <taxon>Eukaryota</taxon>
        <taxon>Metazoa</taxon>
        <taxon>Ecdysozoa</taxon>
        <taxon>Arthropoda</taxon>
        <taxon>Hexapoda</taxon>
        <taxon>Insecta</taxon>
        <taxon>Pterygota</taxon>
        <taxon>Neoptera</taxon>
        <taxon>Endopterygota</taxon>
        <taxon>Lepidoptera</taxon>
        <taxon>Glossata</taxon>
        <taxon>Ditrysia</taxon>
        <taxon>Pyraloidea</taxon>
        <taxon>Crambidae</taxon>
        <taxon>Crambinae</taxon>
        <taxon>Chilo</taxon>
    </lineage>
</organism>
<feature type="compositionally biased region" description="Pro residues" evidence="4">
    <location>
        <begin position="434"/>
        <end position="450"/>
    </location>
</feature>
<keyword evidence="5" id="KW-1133">Transmembrane helix</keyword>
<keyword evidence="3" id="KW-0325">Glycoprotein</keyword>
<dbReference type="Pfam" id="PF20067">
    <property type="entry name" value="SSL_N"/>
    <property type="match status" value="1"/>
</dbReference>
<feature type="compositionally biased region" description="Basic and acidic residues" evidence="4">
    <location>
        <begin position="617"/>
        <end position="641"/>
    </location>
</feature>
<name>A0ABN8B4D8_CHISP</name>
<evidence type="ECO:0000256" key="3">
    <source>
        <dbReference type="ARBA" id="ARBA00023180"/>
    </source>
</evidence>
<keyword evidence="8" id="KW-1185">Reference proteome</keyword>
<comment type="similarity">
    <text evidence="1">Belongs to the strictosidine synthase family.</text>
</comment>
<dbReference type="EMBL" id="OU963910">
    <property type="protein sequence ID" value="CAH0400532.1"/>
    <property type="molecule type" value="Genomic_DNA"/>
</dbReference>
<accession>A0ABN8B4D8</accession>
<evidence type="ECO:0000256" key="1">
    <source>
        <dbReference type="ARBA" id="ARBA00009191"/>
    </source>
</evidence>
<evidence type="ECO:0000313" key="8">
    <source>
        <dbReference type="Proteomes" id="UP001153292"/>
    </source>
</evidence>
<feature type="compositionally biased region" description="Low complexity" evidence="4">
    <location>
        <begin position="451"/>
        <end position="493"/>
    </location>
</feature>
<feature type="compositionally biased region" description="Low complexity" evidence="4">
    <location>
        <begin position="517"/>
        <end position="526"/>
    </location>
</feature>